<dbReference type="InterPro" id="IPR044965">
    <property type="entry name" value="Glyco_hydro_17_plant"/>
</dbReference>
<keyword evidence="7" id="KW-1185">Reference proteome</keyword>
<evidence type="ECO:0000313" key="5">
    <source>
        <dbReference type="EMBL" id="PNR44800.1"/>
    </source>
</evidence>
<reference evidence="5 7" key="1">
    <citation type="journal article" date="2008" name="Science">
        <title>The Physcomitrella genome reveals evolutionary insights into the conquest of land by plants.</title>
        <authorList>
            <person name="Rensing S."/>
            <person name="Lang D."/>
            <person name="Zimmer A."/>
            <person name="Terry A."/>
            <person name="Salamov A."/>
            <person name="Shapiro H."/>
            <person name="Nishiyama T."/>
            <person name="Perroud P.-F."/>
            <person name="Lindquist E."/>
            <person name="Kamisugi Y."/>
            <person name="Tanahashi T."/>
            <person name="Sakakibara K."/>
            <person name="Fujita T."/>
            <person name="Oishi K."/>
            <person name="Shin-I T."/>
            <person name="Kuroki Y."/>
            <person name="Toyoda A."/>
            <person name="Suzuki Y."/>
            <person name="Hashimoto A."/>
            <person name="Yamaguchi K."/>
            <person name="Sugano A."/>
            <person name="Kohara Y."/>
            <person name="Fujiyama A."/>
            <person name="Anterola A."/>
            <person name="Aoki S."/>
            <person name="Ashton N."/>
            <person name="Barbazuk W.B."/>
            <person name="Barker E."/>
            <person name="Bennetzen J."/>
            <person name="Bezanilla M."/>
            <person name="Blankenship R."/>
            <person name="Cho S.H."/>
            <person name="Dutcher S."/>
            <person name="Estelle M."/>
            <person name="Fawcett J.A."/>
            <person name="Gundlach H."/>
            <person name="Hanada K."/>
            <person name="Heyl A."/>
            <person name="Hicks K.A."/>
            <person name="Hugh J."/>
            <person name="Lohr M."/>
            <person name="Mayer K."/>
            <person name="Melkozernov A."/>
            <person name="Murata T."/>
            <person name="Nelson D."/>
            <person name="Pils B."/>
            <person name="Prigge M."/>
            <person name="Reiss B."/>
            <person name="Renner T."/>
            <person name="Rombauts S."/>
            <person name="Rushton P."/>
            <person name="Sanderfoot A."/>
            <person name="Schween G."/>
            <person name="Shiu S.-H."/>
            <person name="Stueber K."/>
            <person name="Theodoulou F.L."/>
            <person name="Tu H."/>
            <person name="Van de Peer Y."/>
            <person name="Verrier P.J."/>
            <person name="Waters E."/>
            <person name="Wood A."/>
            <person name="Yang L."/>
            <person name="Cove D."/>
            <person name="Cuming A."/>
            <person name="Hasebe M."/>
            <person name="Lucas S."/>
            <person name="Mishler D.B."/>
            <person name="Reski R."/>
            <person name="Grigoriev I."/>
            <person name="Quatrano R.S."/>
            <person name="Boore J.L."/>
        </authorList>
    </citation>
    <scope>NUCLEOTIDE SEQUENCE [LARGE SCALE GENOMIC DNA]</scope>
    <source>
        <strain evidence="6 7">cv. Gransden 2004</strain>
    </source>
</reference>
<dbReference type="Gramene" id="Pp3c11_4120V3.1">
    <property type="protein sequence ID" value="PAC:32958323.CDS.1"/>
    <property type="gene ID" value="Pp3c11_4120"/>
</dbReference>
<evidence type="ECO:0000256" key="2">
    <source>
        <dbReference type="ARBA" id="ARBA00022801"/>
    </source>
</evidence>
<evidence type="ECO:0000256" key="4">
    <source>
        <dbReference type="RuleBase" id="RU004335"/>
    </source>
</evidence>
<dbReference type="EMBL" id="ABEU02000011">
    <property type="protein sequence ID" value="PNR44800.1"/>
    <property type="molecule type" value="Genomic_DNA"/>
</dbReference>
<organism evidence="5">
    <name type="scientific">Physcomitrium patens</name>
    <name type="common">Spreading-leaved earth moss</name>
    <name type="synonym">Physcomitrella patens</name>
    <dbReference type="NCBI Taxonomy" id="3218"/>
    <lineage>
        <taxon>Eukaryota</taxon>
        <taxon>Viridiplantae</taxon>
        <taxon>Streptophyta</taxon>
        <taxon>Embryophyta</taxon>
        <taxon>Bryophyta</taxon>
        <taxon>Bryophytina</taxon>
        <taxon>Bryopsida</taxon>
        <taxon>Funariidae</taxon>
        <taxon>Funariales</taxon>
        <taxon>Funariaceae</taxon>
        <taxon>Physcomitrium</taxon>
    </lineage>
</organism>
<evidence type="ECO:0000313" key="6">
    <source>
        <dbReference type="EnsemblPlants" id="PAC:32958323.CDS.1"/>
    </source>
</evidence>
<sequence length="207" mass="23365">MTRGAMFSAHSRIRVSLCWSPFRMEKSLASPTANRWVENNIRPYPQTKIGSLGVENQFLSNGRNDASKLVLAMNNIQQALESAGLDHIKVSTPLAFHLSVSYPPSAEKFADKHLSVVKGILDFVLRKNSVFMMNIYPFFSYRLDSVNIEINYALFNPNEPTINDSGREYRNLFDAQVDSVYAEMSRLGYANMPLMITEVGWASEVAE</sequence>
<name>A0A2K1JTF5_PHYPA</name>
<accession>A0A2K1JTF5</accession>
<evidence type="ECO:0008006" key="8">
    <source>
        <dbReference type="Google" id="ProtNLM"/>
    </source>
</evidence>
<gene>
    <name evidence="5" type="ORF">PHYPA_014570</name>
</gene>
<dbReference type="Pfam" id="PF00332">
    <property type="entry name" value="Glyco_hydro_17"/>
    <property type="match status" value="1"/>
</dbReference>
<dbReference type="AlphaFoldDB" id="A0A2K1JTF5"/>
<dbReference type="Gene3D" id="3.20.20.80">
    <property type="entry name" value="Glycosidases"/>
    <property type="match status" value="1"/>
</dbReference>
<dbReference type="InterPro" id="IPR000490">
    <property type="entry name" value="Glyco_hydro_17"/>
</dbReference>
<evidence type="ECO:0000313" key="7">
    <source>
        <dbReference type="Proteomes" id="UP000006727"/>
    </source>
</evidence>
<dbReference type="PaxDb" id="3218-PP1S447_13V6.1"/>
<dbReference type="GO" id="GO:0005975">
    <property type="term" value="P:carbohydrate metabolic process"/>
    <property type="evidence" value="ECO:0007669"/>
    <property type="project" value="InterPro"/>
</dbReference>
<dbReference type="PANTHER" id="PTHR32227">
    <property type="entry name" value="GLUCAN ENDO-1,3-BETA-GLUCOSIDASE BG1-RELATED-RELATED"/>
    <property type="match status" value="1"/>
</dbReference>
<dbReference type="EnsemblPlants" id="Pp3c11_4120V3.2">
    <property type="protein sequence ID" value="PAC:32958324.CDS.1"/>
    <property type="gene ID" value="Pp3c11_4120"/>
</dbReference>
<keyword evidence="3" id="KW-0326">Glycosidase</keyword>
<dbReference type="Proteomes" id="UP000006727">
    <property type="component" value="Chromosome 11"/>
</dbReference>
<proteinExistence type="inferred from homology"/>
<dbReference type="Gramene" id="Pp3c11_4120V3.2">
    <property type="protein sequence ID" value="PAC:32958324.CDS.1"/>
    <property type="gene ID" value="Pp3c11_4120"/>
</dbReference>
<dbReference type="InParanoid" id="A0A2K1JTF5"/>
<reference evidence="6" key="3">
    <citation type="submission" date="2020-12" db="UniProtKB">
        <authorList>
            <consortium name="EnsemblPlants"/>
        </authorList>
    </citation>
    <scope>IDENTIFICATION</scope>
</reference>
<dbReference type="SUPFAM" id="SSF51445">
    <property type="entry name" value="(Trans)glycosidases"/>
    <property type="match status" value="1"/>
</dbReference>
<keyword evidence="2" id="KW-0378">Hydrolase</keyword>
<dbReference type="InterPro" id="IPR017853">
    <property type="entry name" value="GH"/>
</dbReference>
<comment type="similarity">
    <text evidence="1 4">Belongs to the glycosyl hydrolase 17 family.</text>
</comment>
<evidence type="ECO:0000256" key="1">
    <source>
        <dbReference type="ARBA" id="ARBA00008773"/>
    </source>
</evidence>
<evidence type="ECO:0000256" key="3">
    <source>
        <dbReference type="ARBA" id="ARBA00023295"/>
    </source>
</evidence>
<reference evidence="5 7" key="2">
    <citation type="journal article" date="2018" name="Plant J.">
        <title>The Physcomitrella patens chromosome-scale assembly reveals moss genome structure and evolution.</title>
        <authorList>
            <person name="Lang D."/>
            <person name="Ullrich K.K."/>
            <person name="Murat F."/>
            <person name="Fuchs J."/>
            <person name="Jenkins J."/>
            <person name="Haas F.B."/>
            <person name="Piednoel M."/>
            <person name="Gundlach H."/>
            <person name="Van Bel M."/>
            <person name="Meyberg R."/>
            <person name="Vives C."/>
            <person name="Morata J."/>
            <person name="Symeonidi A."/>
            <person name="Hiss M."/>
            <person name="Muchero W."/>
            <person name="Kamisugi Y."/>
            <person name="Saleh O."/>
            <person name="Blanc G."/>
            <person name="Decker E.L."/>
            <person name="van Gessel N."/>
            <person name="Grimwood J."/>
            <person name="Hayes R.D."/>
            <person name="Graham S.W."/>
            <person name="Gunter L.E."/>
            <person name="McDaniel S.F."/>
            <person name="Hoernstein S.N.W."/>
            <person name="Larsson A."/>
            <person name="Li F.W."/>
            <person name="Perroud P.F."/>
            <person name="Phillips J."/>
            <person name="Ranjan P."/>
            <person name="Rokshar D.S."/>
            <person name="Rothfels C.J."/>
            <person name="Schneider L."/>
            <person name="Shu S."/>
            <person name="Stevenson D.W."/>
            <person name="Thummler F."/>
            <person name="Tillich M."/>
            <person name="Villarreal Aguilar J.C."/>
            <person name="Widiez T."/>
            <person name="Wong G.K."/>
            <person name="Wymore A."/>
            <person name="Zhang Y."/>
            <person name="Zimmer A.D."/>
            <person name="Quatrano R.S."/>
            <person name="Mayer K.F.X."/>
            <person name="Goodstein D."/>
            <person name="Casacuberta J.M."/>
            <person name="Vandepoele K."/>
            <person name="Reski R."/>
            <person name="Cuming A.C."/>
            <person name="Tuskan G.A."/>
            <person name="Maumus F."/>
            <person name="Salse J."/>
            <person name="Schmutz J."/>
            <person name="Rensing S.A."/>
        </authorList>
    </citation>
    <scope>NUCLEOTIDE SEQUENCE [LARGE SCALE GENOMIC DNA]</scope>
    <source>
        <strain evidence="6 7">cv. Gransden 2004</strain>
    </source>
</reference>
<dbReference type="GO" id="GO:0004553">
    <property type="term" value="F:hydrolase activity, hydrolyzing O-glycosyl compounds"/>
    <property type="evidence" value="ECO:0007669"/>
    <property type="project" value="InterPro"/>
</dbReference>
<dbReference type="EnsemblPlants" id="Pp3c11_4120V3.1">
    <property type="protein sequence ID" value="PAC:32958323.CDS.1"/>
    <property type="gene ID" value="Pp3c11_4120"/>
</dbReference>
<protein>
    <recommendedName>
        <fullName evidence="8">Glucan endo-1,3-beta-D-glucosidase</fullName>
    </recommendedName>
</protein>